<dbReference type="Pfam" id="PF00294">
    <property type="entry name" value="PfkB"/>
    <property type="match status" value="1"/>
</dbReference>
<organism evidence="7 8">
    <name type="scientific">Pseudovibrio exalbescens</name>
    <dbReference type="NCBI Taxonomy" id="197461"/>
    <lineage>
        <taxon>Bacteria</taxon>
        <taxon>Pseudomonadati</taxon>
        <taxon>Pseudomonadota</taxon>
        <taxon>Alphaproteobacteria</taxon>
        <taxon>Hyphomicrobiales</taxon>
        <taxon>Stappiaceae</taxon>
        <taxon>Pseudovibrio</taxon>
    </lineage>
</organism>
<evidence type="ECO:0000256" key="1">
    <source>
        <dbReference type="ARBA" id="ARBA00010688"/>
    </source>
</evidence>
<keyword evidence="5" id="KW-0067">ATP-binding</keyword>
<keyword evidence="2" id="KW-0808">Transferase</keyword>
<dbReference type="InterPro" id="IPR029056">
    <property type="entry name" value="Ribokinase-like"/>
</dbReference>
<dbReference type="PANTHER" id="PTHR43085:SF1">
    <property type="entry name" value="PSEUDOURIDINE KINASE-RELATED"/>
    <property type="match status" value="1"/>
</dbReference>
<dbReference type="GO" id="GO:0016301">
    <property type="term" value="F:kinase activity"/>
    <property type="evidence" value="ECO:0007669"/>
    <property type="project" value="UniProtKB-KW"/>
</dbReference>
<evidence type="ECO:0000313" key="7">
    <source>
        <dbReference type="EMBL" id="OKL42377.1"/>
    </source>
</evidence>
<reference evidence="7 8" key="1">
    <citation type="submission" date="2016-03" db="EMBL/GenBank/DDBJ databases">
        <title>Genome sequence of Nesiotobacter sp. nov., a moderately halophilic alphaproteobacterium isolated from the Yellow Sea, China.</title>
        <authorList>
            <person name="Zhang G."/>
            <person name="Zhang R."/>
        </authorList>
    </citation>
    <scope>NUCLEOTIDE SEQUENCE [LARGE SCALE GENOMIC DNA]</scope>
    <source>
        <strain evidence="7 8">WB1-6</strain>
    </source>
</reference>
<dbReference type="Gene3D" id="3.40.1190.20">
    <property type="match status" value="1"/>
</dbReference>
<accession>A0A1U7JCD3</accession>
<evidence type="ECO:0000256" key="5">
    <source>
        <dbReference type="ARBA" id="ARBA00022840"/>
    </source>
</evidence>
<protein>
    <submittedName>
        <fullName evidence="7">2-dehydro-3-deoxygluconokinase</fullName>
    </submittedName>
</protein>
<dbReference type="GO" id="GO:0005524">
    <property type="term" value="F:ATP binding"/>
    <property type="evidence" value="ECO:0007669"/>
    <property type="project" value="UniProtKB-KW"/>
</dbReference>
<keyword evidence="3" id="KW-0547">Nucleotide-binding</keyword>
<sequence>MTADIISFGEPLFEFSQVKESGDGPDYLSGFGGDTSNFACSASRQGASVAVLAHLGADVFGDKFVDLWEKEGVKTDLVVRNPQAPTGIYFISYDERGHHFTFARKGSAASLITPDQLPEDAIKNAKLLHTSAITCAISVTSCDSVFKAIEIAKANNTLTSFDTNLRLKLWGLDRARGVIHEVARHVDFIMPSVDEAELLTGLNDPDQICDFYLKLGAQNVILKLGKQGAMYATAQERKRVAGNPVEAKDATGAGDCFSGAFFSQIVAGKSLEDSLKYANAAAALTTQGFGAVAPIPYKADVEAFMKERGVL</sequence>
<dbReference type="STRING" id="197461.A3843_00270"/>
<dbReference type="RefSeq" id="WP_028482185.1">
    <property type="nucleotide sequence ID" value="NZ_LVVZ01000045.1"/>
</dbReference>
<dbReference type="InterPro" id="IPR011611">
    <property type="entry name" value="PfkB_dom"/>
</dbReference>
<evidence type="ECO:0000256" key="2">
    <source>
        <dbReference type="ARBA" id="ARBA00022679"/>
    </source>
</evidence>
<proteinExistence type="inferred from homology"/>
<dbReference type="PANTHER" id="PTHR43085">
    <property type="entry name" value="HEXOKINASE FAMILY MEMBER"/>
    <property type="match status" value="1"/>
</dbReference>
<dbReference type="InterPro" id="IPR050306">
    <property type="entry name" value="PfkB_Carbo_kinase"/>
</dbReference>
<keyword evidence="4 7" id="KW-0418">Kinase</keyword>
<name>A0A1U7JCD3_9HYPH</name>
<gene>
    <name evidence="7" type="ORF">A3843_00270</name>
</gene>
<dbReference type="EMBL" id="LVVZ01000045">
    <property type="protein sequence ID" value="OKL42377.1"/>
    <property type="molecule type" value="Genomic_DNA"/>
</dbReference>
<dbReference type="PRINTS" id="PR00990">
    <property type="entry name" value="RIBOKINASE"/>
</dbReference>
<dbReference type="AlphaFoldDB" id="A0A1U7JCD3"/>
<dbReference type="InterPro" id="IPR002139">
    <property type="entry name" value="Ribo/fructo_kinase"/>
</dbReference>
<dbReference type="CDD" id="cd01166">
    <property type="entry name" value="KdgK"/>
    <property type="match status" value="1"/>
</dbReference>
<evidence type="ECO:0000256" key="4">
    <source>
        <dbReference type="ARBA" id="ARBA00022777"/>
    </source>
</evidence>
<evidence type="ECO:0000259" key="6">
    <source>
        <dbReference type="Pfam" id="PF00294"/>
    </source>
</evidence>
<keyword evidence="8" id="KW-1185">Reference proteome</keyword>
<evidence type="ECO:0000256" key="3">
    <source>
        <dbReference type="ARBA" id="ARBA00022741"/>
    </source>
</evidence>
<comment type="similarity">
    <text evidence="1">Belongs to the carbohydrate kinase PfkB family.</text>
</comment>
<dbReference type="Proteomes" id="UP000185783">
    <property type="component" value="Unassembled WGS sequence"/>
</dbReference>
<dbReference type="SUPFAM" id="SSF53613">
    <property type="entry name" value="Ribokinase-like"/>
    <property type="match status" value="1"/>
</dbReference>
<evidence type="ECO:0000313" key="8">
    <source>
        <dbReference type="Proteomes" id="UP000185783"/>
    </source>
</evidence>
<feature type="domain" description="Carbohydrate kinase PfkB" evidence="6">
    <location>
        <begin position="5"/>
        <end position="296"/>
    </location>
</feature>
<comment type="caution">
    <text evidence="7">The sequence shown here is derived from an EMBL/GenBank/DDBJ whole genome shotgun (WGS) entry which is preliminary data.</text>
</comment>